<comment type="caution">
    <text evidence="2">The sequence shown here is derived from an EMBL/GenBank/DDBJ whole genome shotgun (WGS) entry which is preliminary data.</text>
</comment>
<name>V6K691_STRRC</name>
<reference evidence="2 3" key="1">
    <citation type="journal article" date="2014" name="Genome Announc.">
        <title>Draft Genome Sequence of Streptomyces roseochromogenes subsp. oscitans DS 12.976, Producer of the Aminocoumarin Antibiotic Clorobiocin.</title>
        <authorList>
            <person name="Ruckert C."/>
            <person name="Kalinowski J."/>
            <person name="Heide L."/>
            <person name="Apel A.K."/>
        </authorList>
    </citation>
    <scope>NUCLEOTIDE SEQUENCE [LARGE SCALE GENOMIC DNA]</scope>
    <source>
        <strain evidence="2 3">DS 12.976</strain>
    </source>
</reference>
<dbReference type="Gene3D" id="2.40.110.10">
    <property type="entry name" value="Butyryl-CoA Dehydrogenase, subunit A, domain 2"/>
    <property type="match status" value="1"/>
</dbReference>
<feature type="compositionally biased region" description="Low complexity" evidence="1">
    <location>
        <begin position="237"/>
        <end position="252"/>
    </location>
</feature>
<dbReference type="STRING" id="1352936.M878_26350"/>
<evidence type="ECO:0000256" key="1">
    <source>
        <dbReference type="SAM" id="MobiDB-lite"/>
    </source>
</evidence>
<dbReference type="AlphaFoldDB" id="V6K691"/>
<dbReference type="HOGENOM" id="CLU_1104783_0_0_11"/>
<evidence type="ECO:0008006" key="4">
    <source>
        <dbReference type="Google" id="ProtNLM"/>
    </source>
</evidence>
<keyword evidence="3" id="KW-1185">Reference proteome</keyword>
<feature type="non-terminal residue" evidence="2">
    <location>
        <position position="252"/>
    </location>
</feature>
<dbReference type="InterPro" id="IPR009100">
    <property type="entry name" value="AcylCoA_DH/oxidase_NM_dom_sf"/>
</dbReference>
<organism evidence="2 3">
    <name type="scientific">Streptomyces roseochromogenus subsp. oscitans DS 12.976</name>
    <dbReference type="NCBI Taxonomy" id="1352936"/>
    <lineage>
        <taxon>Bacteria</taxon>
        <taxon>Bacillati</taxon>
        <taxon>Actinomycetota</taxon>
        <taxon>Actinomycetes</taxon>
        <taxon>Kitasatosporales</taxon>
        <taxon>Streptomycetaceae</taxon>
        <taxon>Streptomyces</taxon>
    </lineage>
</organism>
<proteinExistence type="predicted"/>
<protein>
    <recommendedName>
        <fullName evidence="4">Acyl-CoA dehydrogenase/oxidase N-terminal domain-containing protein</fullName>
    </recommendedName>
</protein>
<dbReference type="Gene3D" id="1.10.540.10">
    <property type="entry name" value="Acyl-CoA dehydrogenase/oxidase, N-terminal domain"/>
    <property type="match status" value="1"/>
</dbReference>
<dbReference type="GO" id="GO:0016627">
    <property type="term" value="F:oxidoreductase activity, acting on the CH-CH group of donors"/>
    <property type="evidence" value="ECO:0007669"/>
    <property type="project" value="InterPro"/>
</dbReference>
<dbReference type="InterPro" id="IPR046373">
    <property type="entry name" value="Acyl-CoA_Oxase/DH_mid-dom_sf"/>
</dbReference>
<dbReference type="SUPFAM" id="SSF56645">
    <property type="entry name" value="Acyl-CoA dehydrogenase NM domain-like"/>
    <property type="match status" value="1"/>
</dbReference>
<feature type="region of interest" description="Disordered" evidence="1">
    <location>
        <begin position="232"/>
        <end position="252"/>
    </location>
</feature>
<dbReference type="EMBL" id="AWQX01000219">
    <property type="protein sequence ID" value="EST26926.1"/>
    <property type="molecule type" value="Genomic_DNA"/>
</dbReference>
<accession>V6K691</accession>
<gene>
    <name evidence="2" type="ORF">M878_26350</name>
</gene>
<dbReference type="GO" id="GO:0050660">
    <property type="term" value="F:flavin adenine dinucleotide binding"/>
    <property type="evidence" value="ECO:0007669"/>
    <property type="project" value="InterPro"/>
</dbReference>
<sequence>MGIGTLMDGAQLAEGGLRTARVAQLARLARASAARVDAERRLSPELAAEITAAGFPAHFVPRRWGGAAAGFRQLVDAVAALGEECVATAWCAALYAAHGRLAAYLPERGQRELWDTSPDVRIAAAVVPPAGRAVPEGEGWRISGEWHYASGVDHADWVLVAVRVEGADGGGSEVRCFAVPRRELVIKDSWHSLGLRGTGSNTVVAGGAGVLVPRHRSFTLADLDTVRAGWPAATPCPSGSSPRSSSPRRSWG</sequence>
<evidence type="ECO:0000313" key="2">
    <source>
        <dbReference type="EMBL" id="EST26926.1"/>
    </source>
</evidence>
<dbReference type="InterPro" id="IPR037069">
    <property type="entry name" value="AcylCoA_DH/ox_N_sf"/>
</dbReference>
<evidence type="ECO:0000313" key="3">
    <source>
        <dbReference type="Proteomes" id="UP000017984"/>
    </source>
</evidence>
<dbReference type="Proteomes" id="UP000017984">
    <property type="component" value="Chromosome"/>
</dbReference>